<dbReference type="InterPro" id="IPR036388">
    <property type="entry name" value="WH-like_DNA-bd_sf"/>
</dbReference>
<feature type="domain" description="EamA" evidence="7">
    <location>
        <begin position="155"/>
        <end position="285"/>
    </location>
</feature>
<reference evidence="9 10" key="1">
    <citation type="submission" date="2021-07" db="EMBL/GenBank/DDBJ databases">
        <title>Actinomadura sp. PM05-2 isolated from lichen.</title>
        <authorList>
            <person name="Somphong A."/>
            <person name="Phongsopitanun W."/>
            <person name="Tanasupawat S."/>
            <person name="Peongsungnone V."/>
        </authorList>
    </citation>
    <scope>NUCLEOTIDE SEQUENCE [LARGE SCALE GENOMIC DNA]</scope>
    <source>
        <strain evidence="9 10">PM05-2</strain>
    </source>
</reference>
<name>A0ABS7G4X7_9ACTN</name>
<dbReference type="InterPro" id="IPR005149">
    <property type="entry name" value="Tscrpt_reg_PadR_N"/>
</dbReference>
<dbReference type="InterPro" id="IPR036390">
    <property type="entry name" value="WH_DNA-bd_sf"/>
</dbReference>
<proteinExistence type="inferred from homology"/>
<comment type="similarity">
    <text evidence="2">Belongs to the EamA transporter family.</text>
</comment>
<evidence type="ECO:0000256" key="2">
    <source>
        <dbReference type="ARBA" id="ARBA00007362"/>
    </source>
</evidence>
<feature type="transmembrane region" description="Helical" evidence="6">
    <location>
        <begin position="155"/>
        <end position="176"/>
    </location>
</feature>
<dbReference type="Gene3D" id="1.10.10.10">
    <property type="entry name" value="Winged helix-like DNA-binding domain superfamily/Winged helix DNA-binding domain"/>
    <property type="match status" value="1"/>
</dbReference>
<keyword evidence="5 6" id="KW-0472">Membrane</keyword>
<evidence type="ECO:0000259" key="7">
    <source>
        <dbReference type="Pfam" id="PF00892"/>
    </source>
</evidence>
<protein>
    <submittedName>
        <fullName evidence="9">EamA family transporter</fullName>
    </submittedName>
</protein>
<evidence type="ECO:0000256" key="4">
    <source>
        <dbReference type="ARBA" id="ARBA00022989"/>
    </source>
</evidence>
<feature type="transmembrane region" description="Helical" evidence="6">
    <location>
        <begin position="35"/>
        <end position="55"/>
    </location>
</feature>
<gene>
    <name evidence="9" type="ORF">K1Y72_30245</name>
</gene>
<dbReference type="SUPFAM" id="SSF46785">
    <property type="entry name" value="Winged helix' DNA-binding domain"/>
    <property type="match status" value="1"/>
</dbReference>
<comment type="caution">
    <text evidence="9">The sequence shown here is derived from an EMBL/GenBank/DDBJ whole genome shotgun (WGS) entry which is preliminary data.</text>
</comment>
<feature type="transmembrane region" description="Helical" evidence="6">
    <location>
        <begin position="183"/>
        <end position="203"/>
    </location>
</feature>
<dbReference type="RefSeq" id="WP_220169915.1">
    <property type="nucleotide sequence ID" value="NZ_JAIBOA010000025.1"/>
</dbReference>
<feature type="domain" description="Transcription regulator PadR N-terminal" evidence="8">
    <location>
        <begin position="307"/>
        <end position="380"/>
    </location>
</feature>
<feature type="transmembrane region" description="Helical" evidence="6">
    <location>
        <begin position="131"/>
        <end position="149"/>
    </location>
</feature>
<feature type="transmembrane region" description="Helical" evidence="6">
    <location>
        <begin position="75"/>
        <end position="94"/>
    </location>
</feature>
<dbReference type="InterPro" id="IPR000620">
    <property type="entry name" value="EamA_dom"/>
</dbReference>
<feature type="transmembrane region" description="Helical" evidence="6">
    <location>
        <begin position="106"/>
        <end position="124"/>
    </location>
</feature>
<evidence type="ECO:0000256" key="1">
    <source>
        <dbReference type="ARBA" id="ARBA00004141"/>
    </source>
</evidence>
<dbReference type="SUPFAM" id="SSF103481">
    <property type="entry name" value="Multidrug resistance efflux transporter EmrE"/>
    <property type="match status" value="2"/>
</dbReference>
<keyword evidence="4 6" id="KW-1133">Transmembrane helix</keyword>
<keyword evidence="3 6" id="KW-0812">Transmembrane</keyword>
<dbReference type="Pfam" id="PF00892">
    <property type="entry name" value="EamA"/>
    <property type="match status" value="1"/>
</dbReference>
<dbReference type="EMBL" id="JAIBOA010000025">
    <property type="protein sequence ID" value="MBW8486683.1"/>
    <property type="molecule type" value="Genomic_DNA"/>
</dbReference>
<evidence type="ECO:0000313" key="10">
    <source>
        <dbReference type="Proteomes" id="UP000774570"/>
    </source>
</evidence>
<dbReference type="InterPro" id="IPR037185">
    <property type="entry name" value="EmrE-like"/>
</dbReference>
<evidence type="ECO:0000259" key="8">
    <source>
        <dbReference type="Pfam" id="PF03551"/>
    </source>
</evidence>
<evidence type="ECO:0000256" key="3">
    <source>
        <dbReference type="ARBA" id="ARBA00022692"/>
    </source>
</evidence>
<dbReference type="PANTHER" id="PTHR32322:SF2">
    <property type="entry name" value="EAMA DOMAIN-CONTAINING PROTEIN"/>
    <property type="match status" value="1"/>
</dbReference>
<comment type="subcellular location">
    <subcellularLocation>
        <location evidence="1">Membrane</location>
        <topology evidence="1">Multi-pass membrane protein</topology>
    </subcellularLocation>
</comment>
<dbReference type="InterPro" id="IPR050638">
    <property type="entry name" value="AA-Vitamin_Transporters"/>
</dbReference>
<feature type="transmembrane region" description="Helical" evidence="6">
    <location>
        <begin position="246"/>
        <end position="266"/>
    </location>
</feature>
<evidence type="ECO:0000256" key="5">
    <source>
        <dbReference type="ARBA" id="ARBA00023136"/>
    </source>
</evidence>
<evidence type="ECO:0000313" key="9">
    <source>
        <dbReference type="EMBL" id="MBW8486683.1"/>
    </source>
</evidence>
<dbReference type="PANTHER" id="PTHR32322">
    <property type="entry name" value="INNER MEMBRANE TRANSPORTER"/>
    <property type="match status" value="1"/>
</dbReference>
<feature type="transmembrane region" description="Helical" evidence="6">
    <location>
        <begin position="301"/>
        <end position="320"/>
    </location>
</feature>
<keyword evidence="10" id="KW-1185">Reference proteome</keyword>
<organism evidence="9 10">
    <name type="scientific">Actinomadura parmotrematis</name>
    <dbReference type="NCBI Taxonomy" id="2864039"/>
    <lineage>
        <taxon>Bacteria</taxon>
        <taxon>Bacillati</taxon>
        <taxon>Actinomycetota</taxon>
        <taxon>Actinomycetes</taxon>
        <taxon>Streptosporangiales</taxon>
        <taxon>Thermomonosporaceae</taxon>
        <taxon>Actinomadura</taxon>
    </lineage>
</organism>
<feature type="transmembrane region" description="Helical" evidence="6">
    <location>
        <begin position="215"/>
        <end position="234"/>
    </location>
</feature>
<dbReference type="Proteomes" id="UP000774570">
    <property type="component" value="Unassembled WGS sequence"/>
</dbReference>
<accession>A0ABS7G4X7</accession>
<dbReference type="Pfam" id="PF03551">
    <property type="entry name" value="PadR"/>
    <property type="match status" value="1"/>
</dbReference>
<evidence type="ECO:0000256" key="6">
    <source>
        <dbReference type="SAM" id="Phobius"/>
    </source>
</evidence>
<sequence>MPRSPLTGLLGLWVSLTLGVPFLLISVAGRALPPASLTCARFALAAVTVLAVGTLRGGARATLAGAARLLRGRPLETAAVALCSAALPSLLIAAGERHVPTGLTSLLLATTPMWIAVGAIPLAPAERLGRARWACLAAAFAGTALMSAGGGGATWWALLPAAAAVSYAAGGLIVRFRLRDADATALTCAQMAVAALATAPFALPGLAGAARTPGPWAAVLALGVVCSGLGWLANTVLVQRAGAVQASLVSFAAPVVAVLLGTVVLGERLAPVQAGAAAVVVAAVAAFAAPRRAPARRKGTVILELAVLGFLADGPLHAYALRKRITRLVGHVRPVSDGALYPALERLRKQGLLSREQAAGEGGPPRRVHALTAAGHAELRRRLAEPDALDVSDRNRYFVVLAFLHLLPVADQIAVLDRRRAFLDDPGRGFFGDGDGDRPLREDELGTPFRAGLQRIARATSVAERAWLAETLAGLRAAAAGPSAG</sequence>
<feature type="transmembrane region" description="Helical" evidence="6">
    <location>
        <begin position="272"/>
        <end position="289"/>
    </location>
</feature>